<dbReference type="InterPro" id="IPR011335">
    <property type="entry name" value="Restrct_endonuc-II-like"/>
</dbReference>
<dbReference type="InterPro" id="IPR003509">
    <property type="entry name" value="UPF0102_YraN-like"/>
</dbReference>
<dbReference type="NCBIfam" id="NF009150">
    <property type="entry name" value="PRK12497.1-3"/>
    <property type="match status" value="1"/>
</dbReference>
<accession>A0ABX3A584</accession>
<dbReference type="Proteomes" id="UP000094329">
    <property type="component" value="Unassembled WGS sequence"/>
</dbReference>
<dbReference type="Pfam" id="PF02021">
    <property type="entry name" value="UPF0102"/>
    <property type="match status" value="1"/>
</dbReference>
<dbReference type="Gene3D" id="3.40.1350.10">
    <property type="match status" value="1"/>
</dbReference>
<comment type="caution">
    <text evidence="3">The sequence shown here is derived from an EMBL/GenBank/DDBJ whole genome shotgun (WGS) entry which is preliminary data.</text>
</comment>
<comment type="similarity">
    <text evidence="1 2">Belongs to the UPF0102 family.</text>
</comment>
<evidence type="ECO:0000256" key="2">
    <source>
        <dbReference type="HAMAP-Rule" id="MF_00048"/>
    </source>
</evidence>
<name>A0ABX3A584_9GAMM</name>
<evidence type="ECO:0000313" key="3">
    <source>
        <dbReference type="EMBL" id="ODN44021.1"/>
    </source>
</evidence>
<evidence type="ECO:0000256" key="1">
    <source>
        <dbReference type="ARBA" id="ARBA00006738"/>
    </source>
</evidence>
<dbReference type="InterPro" id="IPR011856">
    <property type="entry name" value="tRNA_endonuc-like_dom_sf"/>
</dbReference>
<dbReference type="PANTHER" id="PTHR34039">
    <property type="entry name" value="UPF0102 PROTEIN YRAN"/>
    <property type="match status" value="1"/>
</dbReference>
<dbReference type="HAMAP" id="MF_00048">
    <property type="entry name" value="UPF0102"/>
    <property type="match status" value="1"/>
</dbReference>
<dbReference type="CDD" id="cd20736">
    <property type="entry name" value="PoNe_Nuclease"/>
    <property type="match status" value="1"/>
</dbReference>
<reference evidence="3 4" key="1">
    <citation type="submission" date="2016-08" db="EMBL/GenBank/DDBJ databases">
        <title>Draft genome sequence of Candidatus Piscirickettsia litoralis, from seawater.</title>
        <authorList>
            <person name="Wan X."/>
            <person name="Lee A.J."/>
            <person name="Hou S."/>
            <person name="Donachie S.P."/>
        </authorList>
    </citation>
    <scope>NUCLEOTIDE SEQUENCE [LARGE SCALE GENOMIC DNA]</scope>
    <source>
        <strain evidence="3 4">Y2</strain>
    </source>
</reference>
<sequence length="117" mass="13609">MEFYLLVRTKGFNAERQALNYLKRQGLTLISQNYSSRFGEIDLIMQGKAEIIFIEVRYRKNNNFGSPAATVNFKKQQRIIKTAYSYLNSLPFTPPCRFDVIAITASELEWIQDAFQV</sequence>
<dbReference type="EMBL" id="MDTU01000001">
    <property type="protein sequence ID" value="ODN44021.1"/>
    <property type="molecule type" value="Genomic_DNA"/>
</dbReference>
<evidence type="ECO:0000313" key="4">
    <source>
        <dbReference type="Proteomes" id="UP000094329"/>
    </source>
</evidence>
<protein>
    <recommendedName>
        <fullName evidence="2">UPF0102 protein BGC07_06730</fullName>
    </recommendedName>
</protein>
<dbReference type="SUPFAM" id="SSF52980">
    <property type="entry name" value="Restriction endonuclease-like"/>
    <property type="match status" value="1"/>
</dbReference>
<gene>
    <name evidence="3" type="ORF">BGC07_06730</name>
</gene>
<keyword evidence="4" id="KW-1185">Reference proteome</keyword>
<dbReference type="PANTHER" id="PTHR34039:SF1">
    <property type="entry name" value="UPF0102 PROTEIN YRAN"/>
    <property type="match status" value="1"/>
</dbReference>
<proteinExistence type="inferred from homology"/>
<dbReference type="NCBIfam" id="TIGR00252">
    <property type="entry name" value="YraN family protein"/>
    <property type="match status" value="1"/>
</dbReference>
<organism evidence="3 4">
    <name type="scientific">Piscirickettsia litoralis</name>
    <dbReference type="NCBI Taxonomy" id="1891921"/>
    <lineage>
        <taxon>Bacteria</taxon>
        <taxon>Pseudomonadati</taxon>
        <taxon>Pseudomonadota</taxon>
        <taxon>Gammaproteobacteria</taxon>
        <taxon>Thiotrichales</taxon>
        <taxon>Piscirickettsiaceae</taxon>
        <taxon>Piscirickettsia</taxon>
    </lineage>
</organism>